<reference evidence="2 3" key="1">
    <citation type="submission" date="2015-01" db="EMBL/GenBank/DDBJ databases">
        <authorList>
            <person name="Aslett A.Martin."/>
            <person name="De Silva Nishadi"/>
        </authorList>
    </citation>
    <scope>NUCLEOTIDE SEQUENCE [LARGE SCALE GENOMIC DNA]</scope>
    <source>
        <strain evidence="2 3">R28058</strain>
    </source>
</reference>
<feature type="domain" description="Fungal lipase-type" evidence="1">
    <location>
        <begin position="206"/>
        <end position="251"/>
    </location>
</feature>
<gene>
    <name evidence="2" type="ORF">R28058_09671</name>
</gene>
<evidence type="ECO:0000313" key="3">
    <source>
        <dbReference type="Proteomes" id="UP000049127"/>
    </source>
</evidence>
<protein>
    <submittedName>
        <fullName evidence="2">Thrombospondin type 3 repeat-containing protein</fullName>
    </submittedName>
</protein>
<dbReference type="InterPro" id="IPR029058">
    <property type="entry name" value="AB_hydrolase_fold"/>
</dbReference>
<evidence type="ECO:0000313" key="2">
    <source>
        <dbReference type="EMBL" id="CEQ03234.1"/>
    </source>
</evidence>
<sequence length="382" mass="44074">MKIIKLTLILCLSICMIGFNKLDLLDENNPKWDIDSDKDGLPDAFEELIGTDKYNFDSDKDNINDEEEIKLGLDPNVRDLNRNYHYKLNNKYISDNFDLNNKINVTGKMIFESCQIVSEKFYENPTGKTVGEVFLDKYKSLKNFKIIRFESGENGFGAIALNLGDSIIVSYKPTRSFRDWIENFTTQFMPHPQRGYAIEFTEPIINKNVQIYTCGHSLGGLLAHYVTYDLVNKGYKNIKTITFNSANSFNPKHMQGKYAPPIIKSSLVKDYINAYIDVINQKDEGYIVDLTSINKFLIKSIDYNGFVDINNHKFKESDFKDYEEIVTNYITCNDPLYLTINGGYLGKCNIVNMNCGNLDFKRDIQELIKFHDLKNFSKTIEN</sequence>
<dbReference type="Gene3D" id="3.40.50.1820">
    <property type="entry name" value="alpha/beta hydrolase"/>
    <property type="match status" value="1"/>
</dbReference>
<dbReference type="OrthoDB" id="6372180at2"/>
<accession>A0A0C7G4E7</accession>
<organism evidence="2 3">
    <name type="scientific">Paraclostridium sordellii</name>
    <name type="common">Clostridium sordellii</name>
    <dbReference type="NCBI Taxonomy" id="1505"/>
    <lineage>
        <taxon>Bacteria</taxon>
        <taxon>Bacillati</taxon>
        <taxon>Bacillota</taxon>
        <taxon>Clostridia</taxon>
        <taxon>Peptostreptococcales</taxon>
        <taxon>Peptostreptococcaceae</taxon>
        <taxon>Paraclostridium</taxon>
    </lineage>
</organism>
<evidence type="ECO:0000259" key="1">
    <source>
        <dbReference type="Pfam" id="PF01764"/>
    </source>
</evidence>
<dbReference type="Proteomes" id="UP000049127">
    <property type="component" value="Unassembled WGS sequence"/>
</dbReference>
<dbReference type="SUPFAM" id="SSF53474">
    <property type="entry name" value="alpha/beta-Hydrolases"/>
    <property type="match status" value="1"/>
</dbReference>
<proteinExistence type="predicted"/>
<dbReference type="InterPro" id="IPR002921">
    <property type="entry name" value="Fungal_lipase-type"/>
</dbReference>
<name>A0A0C7G4E7_PARSO</name>
<dbReference type="RefSeq" id="WP_055341645.1">
    <property type="nucleotide sequence ID" value="NZ_CDNI01000003.1"/>
</dbReference>
<dbReference type="Pfam" id="PF01764">
    <property type="entry name" value="Lipase_3"/>
    <property type="match status" value="1"/>
</dbReference>
<dbReference type="AlphaFoldDB" id="A0A0C7G4E7"/>
<dbReference type="EMBL" id="CEKZ01000003">
    <property type="protein sequence ID" value="CEQ03234.1"/>
    <property type="molecule type" value="Genomic_DNA"/>
</dbReference>